<dbReference type="Pfam" id="PF00753">
    <property type="entry name" value="Lactamase_B"/>
    <property type="match status" value="1"/>
</dbReference>
<dbReference type="SUPFAM" id="SSF56281">
    <property type="entry name" value="Metallo-hydrolase/oxidoreductase"/>
    <property type="match status" value="1"/>
</dbReference>
<evidence type="ECO:0000256" key="6">
    <source>
        <dbReference type="ARBA" id="ARBA00022833"/>
    </source>
</evidence>
<sequence>MNEKKKNIMKTREELFADADKEARKNKKAALKADNQRQKKAKSAKKADKKTDKKAKASLIEAVNSDKAKKNNVKSPAQHSERRSDKSGQRKSKAAPSAYAPAAKKSTVSEKRAEKGEKKLKVMFFGGVGEIGKNMTALEYDDTIIVVDCGMAFPDNEINPGIDSVIPDCSYLVENARKVKGVMLTHAHEDHLGGLPYFLKDVPVTVYASAMSIAFLENKLKRNGFPEADTKVVDDGEVVEIGPFKVEFVAVTHSVAGSFALSITTPKGVVFMTGDFKIDHTPVDGRHMNLSRIAEIGKKGVLLLMQDSTNVERPGYTMSESAVGKSLDNVFRDNVGRRIIVATFASNVHRVQQIINVALKYSRRVAFSGTSMQYMTEIAKKLKALTLPEDKVVDLDKISGIPDDRLCIIATGTQGEPESALTRMSNDEFKRVVIGPNDTVILSASTIPGNERSIYKVINNLCKRGAKVIYESLYEVHSSGHACREELKMMFDLIKPKFFIPVHGEYRHLKKHAELAEELGIPYENILLPELGFCVEVSHSGLKRRPDVKSGAVMLVGDTEAEESMMTDRRKLAAEGVVIAVVNVQENSVDIMVKGLNITDKFSEELKTAVMIKIAAGDFEDLPVEDADKAVRKTLTKLFYRNLKHCPLIVPVIIGL</sequence>
<comment type="caution">
    <text evidence="9">Lacks conserved residue(s) required for the propagation of feature annotation.</text>
</comment>
<evidence type="ECO:0000256" key="4">
    <source>
        <dbReference type="ARBA" id="ARBA00022759"/>
    </source>
</evidence>
<dbReference type="InterPro" id="IPR030854">
    <property type="entry name" value="RNase_J_bac"/>
</dbReference>
<dbReference type="EMBL" id="DVNF01000040">
    <property type="protein sequence ID" value="HIU59993.1"/>
    <property type="molecule type" value="Genomic_DNA"/>
</dbReference>
<comment type="caution">
    <text evidence="12">The sequence shown here is derived from an EMBL/GenBank/DDBJ whole genome shotgun (WGS) entry which is preliminary data.</text>
</comment>
<keyword evidence="1 9" id="KW-0963">Cytoplasm</keyword>
<dbReference type="InterPro" id="IPR001587">
    <property type="entry name" value="RNase_J_CS"/>
</dbReference>
<keyword evidence="2 9" id="KW-0540">Nuclease</keyword>
<organism evidence="12 13">
    <name type="scientific">Candidatus Stercoripulliclostridium merdigallinarum</name>
    <dbReference type="NCBI Taxonomy" id="2840951"/>
    <lineage>
        <taxon>Bacteria</taxon>
        <taxon>Bacillati</taxon>
        <taxon>Bacillota</taxon>
        <taxon>Clostridia</taxon>
        <taxon>Eubacteriales</taxon>
        <taxon>Candidatus Stercoripulliclostridium</taxon>
    </lineage>
</organism>
<accession>A0A9D1SHN2</accession>
<evidence type="ECO:0000259" key="11">
    <source>
        <dbReference type="SMART" id="SM00849"/>
    </source>
</evidence>
<dbReference type="GO" id="GO:0008270">
    <property type="term" value="F:zinc ion binding"/>
    <property type="evidence" value="ECO:0007669"/>
    <property type="project" value="InterPro"/>
</dbReference>
<name>A0A9D1SHN2_9FIRM</name>
<feature type="compositionally biased region" description="Basic and acidic residues" evidence="10">
    <location>
        <begin position="1"/>
        <end position="23"/>
    </location>
</feature>
<dbReference type="Pfam" id="PF22505">
    <property type="entry name" value="RNase_J_b_CASP"/>
    <property type="match status" value="1"/>
</dbReference>
<dbReference type="PROSITE" id="PS01292">
    <property type="entry name" value="UPF0036"/>
    <property type="match status" value="1"/>
</dbReference>
<evidence type="ECO:0000256" key="8">
    <source>
        <dbReference type="ARBA" id="ARBA00022884"/>
    </source>
</evidence>
<dbReference type="GO" id="GO:0004521">
    <property type="term" value="F:RNA endonuclease activity"/>
    <property type="evidence" value="ECO:0007669"/>
    <property type="project" value="UniProtKB-UniRule"/>
</dbReference>
<dbReference type="Gene3D" id="3.60.15.10">
    <property type="entry name" value="Ribonuclease Z/Hydroxyacylglutathione hydrolase-like"/>
    <property type="match status" value="1"/>
</dbReference>
<keyword evidence="3" id="KW-0479">Metal-binding</keyword>
<dbReference type="GO" id="GO:0005737">
    <property type="term" value="C:cytoplasm"/>
    <property type="evidence" value="ECO:0007669"/>
    <property type="project" value="UniProtKB-SubCell"/>
</dbReference>
<feature type="compositionally biased region" description="Low complexity" evidence="10">
    <location>
        <begin position="94"/>
        <end position="106"/>
    </location>
</feature>
<comment type="similarity">
    <text evidence="9">Belongs to the metallo-beta-lactamase superfamily. RNA-metabolizing metallo-beta-lactamase-like family. Bacterial RNase J subfamily.</text>
</comment>
<dbReference type="GO" id="GO:0006364">
    <property type="term" value="P:rRNA processing"/>
    <property type="evidence" value="ECO:0007669"/>
    <property type="project" value="UniProtKB-UniRule"/>
</dbReference>
<feature type="compositionally biased region" description="Basic and acidic residues" evidence="10">
    <location>
        <begin position="79"/>
        <end position="88"/>
    </location>
</feature>
<gene>
    <name evidence="9" type="primary">rnj</name>
    <name evidence="12" type="ORF">IAB05_01230</name>
</gene>
<dbReference type="InterPro" id="IPR036866">
    <property type="entry name" value="RibonucZ/Hydroxyglut_hydro"/>
</dbReference>
<evidence type="ECO:0000256" key="5">
    <source>
        <dbReference type="ARBA" id="ARBA00022801"/>
    </source>
</evidence>
<evidence type="ECO:0000256" key="9">
    <source>
        <dbReference type="HAMAP-Rule" id="MF_01491"/>
    </source>
</evidence>
<dbReference type="GO" id="GO:0004534">
    <property type="term" value="F:5'-3' RNA exonuclease activity"/>
    <property type="evidence" value="ECO:0007669"/>
    <property type="project" value="UniProtKB-UniRule"/>
</dbReference>
<dbReference type="InterPro" id="IPR004613">
    <property type="entry name" value="RNase_J"/>
</dbReference>
<dbReference type="NCBIfam" id="TIGR00649">
    <property type="entry name" value="MG423"/>
    <property type="match status" value="1"/>
</dbReference>
<keyword evidence="8 9" id="KW-0694">RNA-binding</keyword>
<dbReference type="Gene3D" id="3.10.20.580">
    <property type="match status" value="1"/>
</dbReference>
<evidence type="ECO:0000256" key="10">
    <source>
        <dbReference type="SAM" id="MobiDB-lite"/>
    </source>
</evidence>
<evidence type="ECO:0000313" key="12">
    <source>
        <dbReference type="EMBL" id="HIU59993.1"/>
    </source>
</evidence>
<evidence type="ECO:0000256" key="1">
    <source>
        <dbReference type="ARBA" id="ARBA00022490"/>
    </source>
</evidence>
<feature type="domain" description="Metallo-beta-lactamase" evidence="11">
    <location>
        <begin position="132"/>
        <end position="327"/>
    </location>
</feature>
<keyword evidence="7 9" id="KW-0269">Exonuclease</keyword>
<comment type="subcellular location">
    <subcellularLocation>
        <location evidence="9">Cytoplasm</location>
    </subcellularLocation>
</comment>
<comment type="subunit">
    <text evidence="9">Homodimer, may be a subunit of the RNA degradosome.</text>
</comment>
<dbReference type="Pfam" id="PF07521">
    <property type="entry name" value="RMMBL"/>
    <property type="match status" value="1"/>
</dbReference>
<dbReference type="Pfam" id="PF17770">
    <property type="entry name" value="RNase_J_C"/>
    <property type="match status" value="1"/>
</dbReference>
<dbReference type="Gene3D" id="3.40.50.10710">
    <property type="entry name" value="Metallo-hydrolase/oxidoreductase"/>
    <property type="match status" value="1"/>
</dbReference>
<evidence type="ECO:0000256" key="3">
    <source>
        <dbReference type="ARBA" id="ARBA00022723"/>
    </source>
</evidence>
<dbReference type="AlphaFoldDB" id="A0A9D1SHN2"/>
<dbReference type="InterPro" id="IPR055132">
    <property type="entry name" value="RNase_J_b_CASP"/>
</dbReference>
<dbReference type="GO" id="GO:0003723">
    <property type="term" value="F:RNA binding"/>
    <property type="evidence" value="ECO:0007669"/>
    <property type="project" value="UniProtKB-UniRule"/>
</dbReference>
<evidence type="ECO:0000313" key="13">
    <source>
        <dbReference type="Proteomes" id="UP000824094"/>
    </source>
</evidence>
<dbReference type="SMART" id="SM00849">
    <property type="entry name" value="Lactamase_B"/>
    <property type="match status" value="1"/>
</dbReference>
<keyword evidence="6" id="KW-0862">Zinc</keyword>
<dbReference type="HAMAP" id="MF_01491">
    <property type="entry name" value="RNase_J_bact"/>
    <property type="match status" value="1"/>
</dbReference>
<dbReference type="InterPro" id="IPR042173">
    <property type="entry name" value="RNase_J_2"/>
</dbReference>
<keyword evidence="4 9" id="KW-0255">Endonuclease</keyword>
<dbReference type="InterPro" id="IPR011108">
    <property type="entry name" value="RMMBL"/>
</dbReference>
<evidence type="ECO:0000256" key="2">
    <source>
        <dbReference type="ARBA" id="ARBA00022722"/>
    </source>
</evidence>
<dbReference type="PANTHER" id="PTHR43694:SF1">
    <property type="entry name" value="RIBONUCLEASE J"/>
    <property type="match status" value="1"/>
</dbReference>
<dbReference type="CDD" id="cd07714">
    <property type="entry name" value="RNaseJ_MBL-fold"/>
    <property type="match status" value="1"/>
</dbReference>
<feature type="compositionally biased region" description="Basic and acidic residues" evidence="10">
    <location>
        <begin position="45"/>
        <end position="55"/>
    </location>
</feature>
<keyword evidence="5 9" id="KW-0378">Hydrolase</keyword>
<reference evidence="12" key="2">
    <citation type="journal article" date="2021" name="PeerJ">
        <title>Extensive microbial diversity within the chicken gut microbiome revealed by metagenomics and culture.</title>
        <authorList>
            <person name="Gilroy R."/>
            <person name="Ravi A."/>
            <person name="Getino M."/>
            <person name="Pursley I."/>
            <person name="Horton D.L."/>
            <person name="Alikhan N.F."/>
            <person name="Baker D."/>
            <person name="Gharbi K."/>
            <person name="Hall N."/>
            <person name="Watson M."/>
            <person name="Adriaenssens E.M."/>
            <person name="Foster-Nyarko E."/>
            <person name="Jarju S."/>
            <person name="Secka A."/>
            <person name="Antonio M."/>
            <person name="Oren A."/>
            <person name="Chaudhuri R.R."/>
            <person name="La Ragione R."/>
            <person name="Hildebrand F."/>
            <person name="Pallen M.J."/>
        </authorList>
    </citation>
    <scope>NUCLEOTIDE SEQUENCE</scope>
    <source>
        <strain evidence="12">18911</strain>
    </source>
</reference>
<reference evidence="12" key="1">
    <citation type="submission" date="2020-10" db="EMBL/GenBank/DDBJ databases">
        <authorList>
            <person name="Gilroy R."/>
        </authorList>
    </citation>
    <scope>NUCLEOTIDE SEQUENCE</scope>
    <source>
        <strain evidence="12">18911</strain>
    </source>
</reference>
<comment type="function">
    <text evidence="9">An RNase that has 5'-3' exonuclease and possibly endonuclease activity. Involved in maturation of rRNA and in some organisms also mRNA maturation and/or decay.</text>
</comment>
<evidence type="ECO:0000256" key="7">
    <source>
        <dbReference type="ARBA" id="ARBA00022839"/>
    </source>
</evidence>
<dbReference type="InterPro" id="IPR001279">
    <property type="entry name" value="Metallo-B-lactamas"/>
</dbReference>
<dbReference type="PANTHER" id="PTHR43694">
    <property type="entry name" value="RIBONUCLEASE J"/>
    <property type="match status" value="1"/>
</dbReference>
<dbReference type="EC" id="3.1.-.-" evidence="9"/>
<proteinExistence type="inferred from homology"/>
<dbReference type="InterPro" id="IPR041636">
    <property type="entry name" value="RNase_J_C"/>
</dbReference>
<dbReference type="Proteomes" id="UP000824094">
    <property type="component" value="Unassembled WGS sequence"/>
</dbReference>
<keyword evidence="9" id="KW-0698">rRNA processing</keyword>
<protein>
    <recommendedName>
        <fullName evidence="9">Ribonuclease J</fullName>
        <shortName evidence="9">RNase J</shortName>
        <ecNumber evidence="9">3.1.-.-</ecNumber>
    </recommendedName>
</protein>
<feature type="region of interest" description="Disordered" evidence="10">
    <location>
        <begin position="1"/>
        <end position="112"/>
    </location>
</feature>